<feature type="region of interest" description="Disordered" evidence="1">
    <location>
        <begin position="54"/>
        <end position="76"/>
    </location>
</feature>
<dbReference type="AlphaFoldDB" id="R4Z0Z0"/>
<organism evidence="2 3">
    <name type="scientific">Candidatus Neomicrothrix parvicella RN1</name>
    <dbReference type="NCBI Taxonomy" id="1229780"/>
    <lineage>
        <taxon>Bacteria</taxon>
        <taxon>Bacillati</taxon>
        <taxon>Actinomycetota</taxon>
        <taxon>Acidimicrobiia</taxon>
        <taxon>Acidimicrobiales</taxon>
        <taxon>Microthrixaceae</taxon>
        <taxon>Candidatus Neomicrothrix</taxon>
    </lineage>
</organism>
<dbReference type="SUPFAM" id="SSF88723">
    <property type="entry name" value="PIN domain-like"/>
    <property type="match status" value="1"/>
</dbReference>
<dbReference type="HOGENOM" id="CLU_2647794_0_0_11"/>
<dbReference type="EMBL" id="CANL01000030">
    <property type="protein sequence ID" value="CCM64305.1"/>
    <property type="molecule type" value="Genomic_DNA"/>
</dbReference>
<accession>R4Z0Z0</accession>
<feature type="compositionally biased region" description="Basic and acidic residues" evidence="1">
    <location>
        <begin position="56"/>
        <end position="66"/>
    </location>
</feature>
<dbReference type="Gene3D" id="3.40.50.1010">
    <property type="entry name" value="5'-nuclease"/>
    <property type="match status" value="1"/>
</dbReference>
<evidence type="ECO:0000256" key="1">
    <source>
        <dbReference type="SAM" id="MobiDB-lite"/>
    </source>
</evidence>
<proteinExistence type="predicted"/>
<dbReference type="InterPro" id="IPR044153">
    <property type="entry name" value="PIN_Pae0151-like"/>
</dbReference>
<evidence type="ECO:0000313" key="2">
    <source>
        <dbReference type="EMBL" id="CCM64305.1"/>
    </source>
</evidence>
<dbReference type="CDD" id="cd09873">
    <property type="entry name" value="PIN_Pae0151-like"/>
    <property type="match status" value="1"/>
</dbReference>
<keyword evidence="3" id="KW-1185">Reference proteome</keyword>
<evidence type="ECO:0008006" key="4">
    <source>
        <dbReference type="Google" id="ProtNLM"/>
    </source>
</evidence>
<comment type="caution">
    <text evidence="2">The sequence shown here is derived from an EMBL/GenBank/DDBJ whole genome shotgun (WGS) entry which is preliminary data.</text>
</comment>
<dbReference type="Proteomes" id="UP000018291">
    <property type="component" value="Unassembled WGS sequence"/>
</dbReference>
<dbReference type="InterPro" id="IPR029060">
    <property type="entry name" value="PIN-like_dom_sf"/>
</dbReference>
<sequence>MIVLDASVAIELLLDTEVGGRVAATISDPHESLHAPQLLTVEVAQVLRRLNAAGKTGDKRAGERAKHLGCGRMRSV</sequence>
<gene>
    <name evidence="2" type="ORF">BN381_360007</name>
</gene>
<evidence type="ECO:0000313" key="3">
    <source>
        <dbReference type="Proteomes" id="UP000018291"/>
    </source>
</evidence>
<protein>
    <recommendedName>
        <fullName evidence="4">PIN domain-containing protein</fullName>
    </recommendedName>
</protein>
<dbReference type="STRING" id="1229780.BN381_360007"/>
<reference evidence="2 3" key="1">
    <citation type="journal article" date="2013" name="ISME J.">
        <title>Metabolic model for the filamentous 'Candidatus Microthrix parvicella' based on genomic and metagenomic analyses.</title>
        <authorList>
            <person name="Jon McIlroy S."/>
            <person name="Kristiansen R."/>
            <person name="Albertsen M."/>
            <person name="Michael Karst S."/>
            <person name="Rossetti S."/>
            <person name="Lund Nielsen J."/>
            <person name="Tandoi V."/>
            <person name="James Seviour R."/>
            <person name="Nielsen P.H."/>
        </authorList>
    </citation>
    <scope>NUCLEOTIDE SEQUENCE [LARGE SCALE GENOMIC DNA]</scope>
    <source>
        <strain evidence="2 3">RN1</strain>
    </source>
</reference>
<name>R4Z0Z0_9ACTN</name>